<evidence type="ECO:0000313" key="4">
    <source>
        <dbReference type="Proteomes" id="UP001280121"/>
    </source>
</evidence>
<proteinExistence type="predicted"/>
<organism evidence="3 4">
    <name type="scientific">Dipteronia dyeriana</name>
    <dbReference type="NCBI Taxonomy" id="168575"/>
    <lineage>
        <taxon>Eukaryota</taxon>
        <taxon>Viridiplantae</taxon>
        <taxon>Streptophyta</taxon>
        <taxon>Embryophyta</taxon>
        <taxon>Tracheophyta</taxon>
        <taxon>Spermatophyta</taxon>
        <taxon>Magnoliopsida</taxon>
        <taxon>eudicotyledons</taxon>
        <taxon>Gunneridae</taxon>
        <taxon>Pentapetalae</taxon>
        <taxon>rosids</taxon>
        <taxon>malvids</taxon>
        <taxon>Sapindales</taxon>
        <taxon>Sapindaceae</taxon>
        <taxon>Hippocastanoideae</taxon>
        <taxon>Acereae</taxon>
        <taxon>Dipteronia</taxon>
    </lineage>
</organism>
<feature type="compositionally biased region" description="Basic and acidic residues" evidence="1">
    <location>
        <begin position="182"/>
        <end position="194"/>
    </location>
</feature>
<sequence length="205" mass="22410">MGHGIMLVLAKGFVLESCRAQLPVACLQHTFTVGKNGAKDGLIDVGRARIQRSFVEVVNGSQMGLLENAGARTSPGLKNNLINPAPPSAMEVFEKSGYASSDGEFREGKDRDGEAVRCQSPIAVRIDKGYPTFQSFHRKGFEKKVKGGSDVRGLPPKAVDFQNSKEYPLYYQNTKLEIGRMEGQHDNLASDRETSSFSLESDIRG</sequence>
<evidence type="ECO:0000256" key="2">
    <source>
        <dbReference type="SAM" id="SignalP"/>
    </source>
</evidence>
<keyword evidence="2" id="KW-0732">Signal</keyword>
<feature type="chain" id="PRO_5042128070" evidence="2">
    <location>
        <begin position="21"/>
        <end position="205"/>
    </location>
</feature>
<feature type="signal peptide" evidence="2">
    <location>
        <begin position="1"/>
        <end position="20"/>
    </location>
</feature>
<protein>
    <submittedName>
        <fullName evidence="3">Uncharacterized protein</fullName>
    </submittedName>
</protein>
<name>A0AAD9WSM8_9ROSI</name>
<feature type="region of interest" description="Disordered" evidence="1">
    <location>
        <begin position="182"/>
        <end position="205"/>
    </location>
</feature>
<dbReference type="Proteomes" id="UP001280121">
    <property type="component" value="Unassembled WGS sequence"/>
</dbReference>
<accession>A0AAD9WSM8</accession>
<evidence type="ECO:0000313" key="3">
    <source>
        <dbReference type="EMBL" id="KAK2642314.1"/>
    </source>
</evidence>
<keyword evidence="4" id="KW-1185">Reference proteome</keyword>
<comment type="caution">
    <text evidence="3">The sequence shown here is derived from an EMBL/GenBank/DDBJ whole genome shotgun (WGS) entry which is preliminary data.</text>
</comment>
<reference evidence="3" key="1">
    <citation type="journal article" date="2023" name="Plant J.">
        <title>Genome sequences and population genomics provide insights into the demographic history, inbreeding, and mutation load of two 'living fossil' tree species of Dipteronia.</title>
        <authorList>
            <person name="Feng Y."/>
            <person name="Comes H.P."/>
            <person name="Chen J."/>
            <person name="Zhu S."/>
            <person name="Lu R."/>
            <person name="Zhang X."/>
            <person name="Li P."/>
            <person name="Qiu J."/>
            <person name="Olsen K.M."/>
            <person name="Qiu Y."/>
        </authorList>
    </citation>
    <scope>NUCLEOTIDE SEQUENCE</scope>
    <source>
        <strain evidence="3">KIB01</strain>
    </source>
</reference>
<evidence type="ECO:0000256" key="1">
    <source>
        <dbReference type="SAM" id="MobiDB-lite"/>
    </source>
</evidence>
<gene>
    <name evidence="3" type="ORF">Ddye_024077</name>
</gene>
<dbReference type="AlphaFoldDB" id="A0AAD9WSM8"/>
<dbReference type="EMBL" id="JANJYI010000007">
    <property type="protein sequence ID" value="KAK2642314.1"/>
    <property type="molecule type" value="Genomic_DNA"/>
</dbReference>